<dbReference type="EMBL" id="ML769399">
    <property type="protein sequence ID" value="KAE9406850.1"/>
    <property type="molecule type" value="Genomic_DNA"/>
</dbReference>
<reference evidence="1" key="1">
    <citation type="journal article" date="2019" name="Environ. Microbiol.">
        <title>Fungal ecological strategies reflected in gene transcription - a case study of two litter decomposers.</title>
        <authorList>
            <person name="Barbi F."/>
            <person name="Kohler A."/>
            <person name="Barry K."/>
            <person name="Baskaran P."/>
            <person name="Daum C."/>
            <person name="Fauchery L."/>
            <person name="Ihrmark K."/>
            <person name="Kuo A."/>
            <person name="LaButti K."/>
            <person name="Lipzen A."/>
            <person name="Morin E."/>
            <person name="Grigoriev I.V."/>
            <person name="Henrissat B."/>
            <person name="Lindahl B."/>
            <person name="Martin F."/>
        </authorList>
    </citation>
    <scope>NUCLEOTIDE SEQUENCE</scope>
    <source>
        <strain evidence="1">JB14</strain>
    </source>
</reference>
<accession>A0A6A4IA14</accession>
<evidence type="ECO:0000313" key="2">
    <source>
        <dbReference type="Proteomes" id="UP000799118"/>
    </source>
</evidence>
<protein>
    <recommendedName>
        <fullName evidence="3">F-box domain-containing protein</fullName>
    </recommendedName>
</protein>
<proteinExistence type="predicted"/>
<name>A0A6A4IA14_9AGAR</name>
<evidence type="ECO:0008006" key="3">
    <source>
        <dbReference type="Google" id="ProtNLM"/>
    </source>
</evidence>
<dbReference type="Proteomes" id="UP000799118">
    <property type="component" value="Unassembled WGS sequence"/>
</dbReference>
<evidence type="ECO:0000313" key="1">
    <source>
        <dbReference type="EMBL" id="KAE9406850.1"/>
    </source>
</evidence>
<dbReference type="AlphaFoldDB" id="A0A6A4IA14"/>
<keyword evidence="2" id="KW-1185">Reference proteome</keyword>
<gene>
    <name evidence="1" type="ORF">BT96DRAFT_1014548</name>
</gene>
<organism evidence="1 2">
    <name type="scientific">Gymnopus androsaceus JB14</name>
    <dbReference type="NCBI Taxonomy" id="1447944"/>
    <lineage>
        <taxon>Eukaryota</taxon>
        <taxon>Fungi</taxon>
        <taxon>Dikarya</taxon>
        <taxon>Basidiomycota</taxon>
        <taxon>Agaricomycotina</taxon>
        <taxon>Agaricomycetes</taxon>
        <taxon>Agaricomycetidae</taxon>
        <taxon>Agaricales</taxon>
        <taxon>Marasmiineae</taxon>
        <taxon>Omphalotaceae</taxon>
        <taxon>Gymnopus</taxon>
    </lineage>
</organism>
<dbReference type="OrthoDB" id="2995911at2759"/>
<sequence>MDQFPVELVAKIFKLAACEIHTAISLARVSKPVHSWIIPSLYKSIHLRSDTDTMLLQRTLHGSSAMVLAPKIKTISFGFVHVPPGFGDLLSQICTNLYHINLSHHDLSDMMKSFRTLNRVQWLTVQGQLRIVELYHPIPYLGNVTHLHFPEDSPYYFHFQDSFPSVTHFSCAYRPAAISSGYKLRPGFLKQVLAKSNPGMQVIVVHVSLEWVLQSVPGAGDEEMLAYLEKLEKEDKRVVVRPYEDLEDDVEAMWNYADGVIAKRETSLQ</sequence>